<feature type="domain" description="Fibronectin type III-like" evidence="4">
    <location>
        <begin position="440"/>
        <end position="518"/>
    </location>
</feature>
<proteinExistence type="inferred from homology"/>
<organism evidence="5 6">
    <name type="scientific">Fusibacter bizertensis</name>
    <dbReference type="NCBI Taxonomy" id="1488331"/>
    <lineage>
        <taxon>Bacteria</taxon>
        <taxon>Bacillati</taxon>
        <taxon>Bacillota</taxon>
        <taxon>Clostridia</taxon>
        <taxon>Eubacteriales</taxon>
        <taxon>Eubacteriales Family XII. Incertae Sedis</taxon>
        <taxon>Fusibacter</taxon>
    </lineage>
</organism>
<sequence>MKRSKSRFWTGLSSFFALFLCLSIIGTNLAFDYASTINGALKIQTSKIVNIEGEAEDTIYYKSEYGEINGENLKKLIEDTHEQGVLEAEEGMVLLRNEDYALPLDSSEVNVTLFGHAVVQPLYRNKSAGSNAYETEDGVDLYEALSKAGFKINDQLFSAYKESSTKRGVAGFNFRTQETSEWSFGEENISFYTDELKNSWESNYNDVAIVMLAREGGEGNELFMEDPEEGISQLALHKTESDLLKMIQESGKFKKTIVLINSGNPMELGWLDEYDVDAALWIGCPGTKGFEAVASILKGETNPSGRLVETYAVNSLSSPAVTNNSYNAPIWSNFEDVVEKLTDSPEQASTYAVQSEGIYIGYKYYETRYEDSILNRFNASSSTGSSDGNDWEYKNEVTFPFGFGLSYTSFDQKIDKVTVNEDTVSVDVTVTNTGELPGKSVVQIYAQTPYGDYEQENLVEKAAIQLLDFGKTDILAPGESQSLTIDCDKYLLASYDYVNVKGYILSEGDYYVALGDNVHDALNNILSKKGATNMYDINGVDTSGDSVKAYKWQENFDDSKYALSAETNVVVTNQFEDCDINYWVDDKTTYLSRSDWQGTYPSEAVKVALNEDMISQLNGGFYKKPEGALSISDYTQGENQDIQLVTLRGVDKDDPLWERYLNQMTIEEMASLIANTFGTKEIPSLGVPASPAGDGPDGIGGSISSFSEEKYGFTSPTACYTNESILASSFNRDLIARRGELMGEEGLFLGIVEIWGPGVNLHRTPFGGRNFEYYSEDANMNYLCSIPFVEALEEKGVHAGAKHVTANDQENSREGISVFFNEQALREGALRGAEGAIAKAGGNSAMQAFNRLGLVGSFAKDALNIQVMRNEWGFNGHIETDAIAGAEEGYKSHYETMLASGTDSFCLDFPGMSSVVITESIRANDDGELLGHLRRAAHNILYNISNSNVVNGQSVTSRVVSLTPWWQPTFFGLIALFSVLELLSLLFLFKSKQSNKQVKSEVTL</sequence>
<evidence type="ECO:0000256" key="2">
    <source>
        <dbReference type="ARBA" id="ARBA00022801"/>
    </source>
</evidence>
<reference evidence="5 6" key="1">
    <citation type="submission" date="2023-04" db="EMBL/GenBank/DDBJ databases">
        <title>Fusibacter bizertensis strain WBS, isolated from littoral bottom sediments of the Arctic seas - biochemical and genomic analysis.</title>
        <authorList>
            <person name="Brioukhanov A.L."/>
        </authorList>
    </citation>
    <scope>NUCLEOTIDE SEQUENCE [LARGE SCALE GENOMIC DNA]</scope>
    <source>
        <strain evidence="5 6">WBS</strain>
    </source>
</reference>
<dbReference type="SUPFAM" id="SSF52279">
    <property type="entry name" value="Beta-D-glucan exohydrolase, C-terminal domain"/>
    <property type="match status" value="1"/>
</dbReference>
<dbReference type="PRINTS" id="PR00133">
    <property type="entry name" value="GLHYDRLASE3"/>
</dbReference>
<dbReference type="Pfam" id="PF14310">
    <property type="entry name" value="Fn3-like"/>
    <property type="match status" value="1"/>
</dbReference>
<comment type="caution">
    <text evidence="5">The sequence shown here is derived from an EMBL/GenBank/DDBJ whole genome shotgun (WGS) entry which is preliminary data.</text>
</comment>
<name>A0ABT6NHF0_9FIRM</name>
<evidence type="ECO:0000259" key="4">
    <source>
        <dbReference type="SMART" id="SM01217"/>
    </source>
</evidence>
<dbReference type="Gene3D" id="3.20.20.300">
    <property type="entry name" value="Glycoside hydrolase, family 3, N-terminal domain"/>
    <property type="match status" value="1"/>
</dbReference>
<accession>A0ABT6NHF0</accession>
<comment type="similarity">
    <text evidence="1">Belongs to the glycosyl hydrolase 3 family.</text>
</comment>
<dbReference type="GO" id="GO:0016787">
    <property type="term" value="F:hydrolase activity"/>
    <property type="evidence" value="ECO:0007669"/>
    <property type="project" value="UniProtKB-KW"/>
</dbReference>
<keyword evidence="6" id="KW-1185">Reference proteome</keyword>
<dbReference type="EMBL" id="JARYZI010000019">
    <property type="protein sequence ID" value="MDH8679867.1"/>
    <property type="molecule type" value="Genomic_DNA"/>
</dbReference>
<dbReference type="InterPro" id="IPR036881">
    <property type="entry name" value="Glyco_hydro_3_C_sf"/>
</dbReference>
<evidence type="ECO:0000313" key="5">
    <source>
        <dbReference type="EMBL" id="MDH8679867.1"/>
    </source>
</evidence>
<dbReference type="InterPro" id="IPR026891">
    <property type="entry name" value="Fn3-like"/>
</dbReference>
<keyword evidence="3" id="KW-0472">Membrane</keyword>
<dbReference type="InterPro" id="IPR050288">
    <property type="entry name" value="Cellulose_deg_GH3"/>
</dbReference>
<dbReference type="Pfam" id="PF01915">
    <property type="entry name" value="Glyco_hydro_3_C"/>
    <property type="match status" value="1"/>
</dbReference>
<evidence type="ECO:0000256" key="1">
    <source>
        <dbReference type="ARBA" id="ARBA00005336"/>
    </source>
</evidence>
<dbReference type="SMART" id="SM01217">
    <property type="entry name" value="Fn3_like"/>
    <property type="match status" value="1"/>
</dbReference>
<dbReference type="InterPro" id="IPR013783">
    <property type="entry name" value="Ig-like_fold"/>
</dbReference>
<dbReference type="InterPro" id="IPR036962">
    <property type="entry name" value="Glyco_hydro_3_N_sf"/>
</dbReference>
<dbReference type="RefSeq" id="WP_281095761.1">
    <property type="nucleotide sequence ID" value="NZ_JARYZI010000019.1"/>
</dbReference>
<dbReference type="Pfam" id="PF00933">
    <property type="entry name" value="Glyco_hydro_3"/>
    <property type="match status" value="1"/>
</dbReference>
<keyword evidence="3" id="KW-1133">Transmembrane helix</keyword>
<protein>
    <submittedName>
        <fullName evidence="5">Glycoside hydrolase family 3 C-terminal domain-containing protein</fullName>
    </submittedName>
</protein>
<feature type="transmembrane region" description="Helical" evidence="3">
    <location>
        <begin position="965"/>
        <end position="989"/>
    </location>
</feature>
<dbReference type="PANTHER" id="PTHR42715:SF10">
    <property type="entry name" value="BETA-GLUCOSIDASE"/>
    <property type="match status" value="1"/>
</dbReference>
<dbReference type="Proteomes" id="UP001158045">
    <property type="component" value="Unassembled WGS sequence"/>
</dbReference>
<dbReference type="Gene3D" id="3.40.50.1700">
    <property type="entry name" value="Glycoside hydrolase family 3 C-terminal domain"/>
    <property type="match status" value="1"/>
</dbReference>
<evidence type="ECO:0000256" key="3">
    <source>
        <dbReference type="SAM" id="Phobius"/>
    </source>
</evidence>
<dbReference type="InterPro" id="IPR001764">
    <property type="entry name" value="Glyco_hydro_3_N"/>
</dbReference>
<dbReference type="InterPro" id="IPR017853">
    <property type="entry name" value="GH"/>
</dbReference>
<dbReference type="SUPFAM" id="SSF51445">
    <property type="entry name" value="(Trans)glycosidases"/>
    <property type="match status" value="1"/>
</dbReference>
<gene>
    <name evidence="5" type="ORF">QE109_17100</name>
</gene>
<dbReference type="PANTHER" id="PTHR42715">
    <property type="entry name" value="BETA-GLUCOSIDASE"/>
    <property type="match status" value="1"/>
</dbReference>
<keyword evidence="2 5" id="KW-0378">Hydrolase</keyword>
<keyword evidence="3" id="KW-0812">Transmembrane</keyword>
<evidence type="ECO:0000313" key="6">
    <source>
        <dbReference type="Proteomes" id="UP001158045"/>
    </source>
</evidence>
<dbReference type="InterPro" id="IPR002772">
    <property type="entry name" value="Glyco_hydro_3_C"/>
</dbReference>
<dbReference type="Gene3D" id="2.60.40.10">
    <property type="entry name" value="Immunoglobulins"/>
    <property type="match status" value="1"/>
</dbReference>